<dbReference type="InterPro" id="IPR038921">
    <property type="entry name" value="YOR389W-like"/>
</dbReference>
<sequence>MVTISMLQALSALSCLTPHVLSGSAPLPDVEVAKRDTRAAHIFNSIHSALRQWGSSIQHNGLSFLPVTIPEGNIFYHGTHSTERPAGLEWLAFEMEHANLAPDDDDDGGHKRPGPPEYPPDQRGYFHTYRAARPLNLVYIDGMAAAKCGLGTLDSQDFILNDFDTQRPPGGMQGEIRRSTNLCKLAKEWDVDGWIRMEAGFEIIYCDFSEGAGLDLVSVHGSPWRNETGSSKAPVGGDWIRIGSFEWMRAVAERYHGHVQGRALIDFSGMVSAFAYDINVTNFDETRPELPRVVNSTREERQGIRARLSEVMKTRNGRAESSVDWQRVVDAIVSRYSHRLWILAQANLTVSMVRSEIATLTYPFLSFPDDAPVEEFSNPLARCTEHFLLSVAESEDQWTPEDHAIHAAIQTVSHIVCQALFEMRQTIHTLTDASDEETAVQRTQNIAQNLTTQLDWTTWKECGRCEDPLALCFVAMFPIGGPEDHFAPRCKRLEEMAMGYFFDRSGRPEKPPTDDKRQVEVP</sequence>
<dbReference type="AlphaFoldDB" id="A0A420YGJ0"/>
<evidence type="ECO:0000256" key="2">
    <source>
        <dbReference type="SAM" id="SignalP"/>
    </source>
</evidence>
<comment type="caution">
    <text evidence="3">The sequence shown here is derived from an EMBL/GenBank/DDBJ whole genome shotgun (WGS) entry which is preliminary data.</text>
</comment>
<protein>
    <submittedName>
        <fullName evidence="3">Uncharacterized protein</fullName>
    </submittedName>
</protein>
<gene>
    <name evidence="3" type="ORF">DL546_007556</name>
</gene>
<proteinExistence type="predicted"/>
<evidence type="ECO:0000256" key="1">
    <source>
        <dbReference type="SAM" id="MobiDB-lite"/>
    </source>
</evidence>
<reference evidence="3 4" key="1">
    <citation type="submission" date="2018-08" db="EMBL/GenBank/DDBJ databases">
        <title>Draft genome of the lignicolous fungus Coniochaeta pulveracea.</title>
        <authorList>
            <person name="Borstlap C.J."/>
            <person name="De Witt R.N."/>
            <person name="Botha A."/>
            <person name="Volschenk H."/>
        </authorList>
    </citation>
    <scope>NUCLEOTIDE SEQUENCE [LARGE SCALE GENOMIC DNA]</scope>
    <source>
        <strain evidence="3 4">CAB683</strain>
    </source>
</reference>
<accession>A0A420YGJ0</accession>
<dbReference type="OrthoDB" id="10261782at2759"/>
<feature type="compositionally biased region" description="Basic and acidic residues" evidence="1">
    <location>
        <begin position="504"/>
        <end position="522"/>
    </location>
</feature>
<keyword evidence="4" id="KW-1185">Reference proteome</keyword>
<evidence type="ECO:0000313" key="3">
    <source>
        <dbReference type="EMBL" id="RKU46988.1"/>
    </source>
</evidence>
<feature type="region of interest" description="Disordered" evidence="1">
    <location>
        <begin position="503"/>
        <end position="522"/>
    </location>
</feature>
<name>A0A420YGJ0_9PEZI</name>
<evidence type="ECO:0000313" key="4">
    <source>
        <dbReference type="Proteomes" id="UP000275385"/>
    </source>
</evidence>
<keyword evidence="2" id="KW-0732">Signal</keyword>
<dbReference type="STRING" id="177199.A0A420YGJ0"/>
<dbReference type="EMBL" id="QVQW01000011">
    <property type="protein sequence ID" value="RKU46988.1"/>
    <property type="molecule type" value="Genomic_DNA"/>
</dbReference>
<dbReference type="PANTHER" id="PTHR35204:SF1">
    <property type="entry name" value="ENTEROTOXIN"/>
    <property type="match status" value="1"/>
</dbReference>
<dbReference type="PANTHER" id="PTHR35204">
    <property type="entry name" value="YALI0A21131P"/>
    <property type="match status" value="1"/>
</dbReference>
<feature type="signal peptide" evidence="2">
    <location>
        <begin position="1"/>
        <end position="22"/>
    </location>
</feature>
<organism evidence="3 4">
    <name type="scientific">Coniochaeta pulveracea</name>
    <dbReference type="NCBI Taxonomy" id="177199"/>
    <lineage>
        <taxon>Eukaryota</taxon>
        <taxon>Fungi</taxon>
        <taxon>Dikarya</taxon>
        <taxon>Ascomycota</taxon>
        <taxon>Pezizomycotina</taxon>
        <taxon>Sordariomycetes</taxon>
        <taxon>Sordariomycetidae</taxon>
        <taxon>Coniochaetales</taxon>
        <taxon>Coniochaetaceae</taxon>
        <taxon>Coniochaeta</taxon>
    </lineage>
</organism>
<feature type="region of interest" description="Disordered" evidence="1">
    <location>
        <begin position="101"/>
        <end position="123"/>
    </location>
</feature>
<dbReference type="Proteomes" id="UP000275385">
    <property type="component" value="Unassembled WGS sequence"/>
</dbReference>
<feature type="chain" id="PRO_5019138005" evidence="2">
    <location>
        <begin position="23"/>
        <end position="522"/>
    </location>
</feature>